<evidence type="ECO:0000256" key="2">
    <source>
        <dbReference type="ARBA" id="ARBA00008872"/>
    </source>
</evidence>
<dbReference type="InterPro" id="IPR022644">
    <property type="entry name" value="De-COase2_N"/>
</dbReference>
<dbReference type="InterPro" id="IPR022657">
    <property type="entry name" value="De-COase2_CS"/>
</dbReference>
<dbReference type="EC" id="4.1.1.17" evidence="7"/>
<evidence type="ECO:0000256" key="3">
    <source>
        <dbReference type="ARBA" id="ARBA00022898"/>
    </source>
</evidence>
<dbReference type="Pfam" id="PF02784">
    <property type="entry name" value="Orn_Arg_deC_N"/>
    <property type="match status" value="1"/>
</dbReference>
<evidence type="ECO:0000256" key="4">
    <source>
        <dbReference type="ARBA" id="ARBA00023115"/>
    </source>
</evidence>
<dbReference type="InterPro" id="IPR022653">
    <property type="entry name" value="De-COase2_pyr-phos_BS"/>
</dbReference>
<evidence type="ECO:0000256" key="6">
    <source>
        <dbReference type="ARBA" id="ARBA00034115"/>
    </source>
</evidence>
<dbReference type="CDD" id="cd00622">
    <property type="entry name" value="PLPDE_III_ODC"/>
    <property type="match status" value="1"/>
</dbReference>
<feature type="domain" description="Orn/DAP/Arg decarboxylase 2 N-terminal" evidence="14">
    <location>
        <begin position="39"/>
        <end position="271"/>
    </location>
</feature>
<dbReference type="Gene3D" id="2.40.37.10">
    <property type="entry name" value="Lyase, Ornithine Decarboxylase, Chain A, domain 1"/>
    <property type="match status" value="1"/>
</dbReference>
<protein>
    <recommendedName>
        <fullName evidence="7">ornithine decarboxylase</fullName>
        <ecNumber evidence="7">4.1.1.17</ecNumber>
    </recommendedName>
</protein>
<evidence type="ECO:0000259" key="14">
    <source>
        <dbReference type="Pfam" id="PF02784"/>
    </source>
</evidence>
<dbReference type="SUPFAM" id="SSF51419">
    <property type="entry name" value="PLP-binding barrel"/>
    <property type="match status" value="1"/>
</dbReference>
<keyword evidence="16" id="KW-1185">Reference proteome</keyword>
<comment type="pathway">
    <text evidence="6">Amine and polyamine biosynthesis; putrescine biosynthesis via L-ornithine pathway; putrescine from L-ornithine: step 1/1.</text>
</comment>
<dbReference type="SUPFAM" id="SSF50621">
    <property type="entry name" value="Alanine racemase C-terminal domain-like"/>
    <property type="match status" value="1"/>
</dbReference>
<dbReference type="Gene3D" id="3.20.20.10">
    <property type="entry name" value="Alanine racemase"/>
    <property type="match status" value="1"/>
</dbReference>
<dbReference type="InterPro" id="IPR022643">
    <property type="entry name" value="De-COase2_C"/>
</dbReference>
<comment type="function">
    <text evidence="8">Catalyzes the first and rate-limiting step of polyamine biosynthesis that converts ornithine into putrescine, which is the precursor for the polyamines, spermidine and spermine. Polyamines are essential for cell proliferation and are implicated in cellular processes, ranging from DNA replication to apoptosis.</text>
</comment>
<keyword evidence="4" id="KW-0620">Polyamine biosynthesis</keyword>
<proteinExistence type="inferred from homology"/>
<evidence type="ECO:0000256" key="1">
    <source>
        <dbReference type="ARBA" id="ARBA00001933"/>
    </source>
</evidence>
<dbReference type="GO" id="GO:0004586">
    <property type="term" value="F:ornithine decarboxylase activity"/>
    <property type="evidence" value="ECO:0007669"/>
    <property type="project" value="UniProtKB-EC"/>
</dbReference>
<evidence type="ECO:0000313" key="15">
    <source>
        <dbReference type="EnsemblMetazoa" id="SCAU008812-PA"/>
    </source>
</evidence>
<sequence>MFTTKQKINFYETKIDLRKVIAEQNVKDSDDTVYVCDLSKLKEKYELWHKHLPRVKPYYAVKCNDDPHVLKRLADYGANFDCASKREIEQIMNIGVEPNRILFAHTCKMVSHIKYARQRGVMTSTVDTECELYKLQQHFPESNAVIRIRCDAKDAYLCLGAKYGCDAETEAPALMLLAKKLNLKVTGISFHVGSHCKEFAAFDRAISKAKRLFKYGAELGFDMHVLDIGGGFSGTEYEFKALAEVINKSLLLHFGDDNVNIIAEPGRFFVSEAYTLISKVLSKREPPVVNGDKPTKHYYLNDGIYGSFVHVVIAPGSSEVKHFVDDDNLPKPKFNTILWGPTCDSLDKIAENLMLPDMQCDDIVIFTNMGAYTLPVACNFNGLMSRKIIYYEKAVNKRESVYG</sequence>
<evidence type="ECO:0000313" key="16">
    <source>
        <dbReference type="Proteomes" id="UP000095300"/>
    </source>
</evidence>
<feature type="domain" description="Orn/DAP/Arg decarboxylase 2 C-terminal" evidence="13">
    <location>
        <begin position="34"/>
        <end position="370"/>
    </location>
</feature>
<evidence type="ECO:0000256" key="11">
    <source>
        <dbReference type="PIRSR" id="PIRSR600183-50"/>
    </source>
</evidence>
<dbReference type="Proteomes" id="UP000095300">
    <property type="component" value="Unassembled WGS sequence"/>
</dbReference>
<dbReference type="InterPro" id="IPR029066">
    <property type="entry name" value="PLP-binding_barrel"/>
</dbReference>
<dbReference type="PROSITE" id="PS00879">
    <property type="entry name" value="ODR_DC_2_2"/>
    <property type="match status" value="1"/>
</dbReference>
<feature type="active site" description="Proton donor" evidence="11">
    <location>
        <position position="343"/>
    </location>
</feature>
<keyword evidence="5" id="KW-0456">Lyase</keyword>
<dbReference type="PROSITE" id="PS00878">
    <property type="entry name" value="ODR_DC_2_1"/>
    <property type="match status" value="1"/>
</dbReference>
<organism evidence="15 16">
    <name type="scientific">Stomoxys calcitrans</name>
    <name type="common">Stable fly</name>
    <name type="synonym">Conops calcitrans</name>
    <dbReference type="NCBI Taxonomy" id="35570"/>
    <lineage>
        <taxon>Eukaryota</taxon>
        <taxon>Metazoa</taxon>
        <taxon>Ecdysozoa</taxon>
        <taxon>Arthropoda</taxon>
        <taxon>Hexapoda</taxon>
        <taxon>Insecta</taxon>
        <taxon>Pterygota</taxon>
        <taxon>Neoptera</taxon>
        <taxon>Endopterygota</taxon>
        <taxon>Diptera</taxon>
        <taxon>Brachycera</taxon>
        <taxon>Muscomorpha</taxon>
        <taxon>Muscoidea</taxon>
        <taxon>Muscidae</taxon>
        <taxon>Stomoxys</taxon>
    </lineage>
</organism>
<evidence type="ECO:0000256" key="7">
    <source>
        <dbReference type="ARBA" id="ARBA00034138"/>
    </source>
</evidence>
<name>A0A1I8PJX6_STOCA</name>
<dbReference type="PRINTS" id="PR01182">
    <property type="entry name" value="ORNDCRBXLASE"/>
</dbReference>
<evidence type="ECO:0000256" key="9">
    <source>
        <dbReference type="ARBA" id="ARBA00046672"/>
    </source>
</evidence>
<evidence type="ECO:0000256" key="10">
    <source>
        <dbReference type="ARBA" id="ARBA00049127"/>
    </source>
</evidence>
<keyword evidence="3 11" id="KW-0663">Pyridoxal phosphate</keyword>
<gene>
    <name evidence="15" type="primary">106087078</name>
</gene>
<dbReference type="PANTHER" id="PTHR11482">
    <property type="entry name" value="ARGININE/DIAMINOPIMELATE/ORNITHINE DECARBOXYLASE"/>
    <property type="match status" value="1"/>
</dbReference>
<comment type="subunit">
    <text evidence="9">Homodimer. Only the dimer is catalytically active, as the active sites are constructed of residues from both monomers.</text>
</comment>
<dbReference type="OrthoDB" id="5034579at2759"/>
<dbReference type="InterPro" id="IPR009006">
    <property type="entry name" value="Ala_racemase/Decarboxylase_C"/>
</dbReference>
<evidence type="ECO:0000256" key="12">
    <source>
        <dbReference type="RuleBase" id="RU003737"/>
    </source>
</evidence>
<dbReference type="AlphaFoldDB" id="A0A1I8PJX6"/>
<dbReference type="STRING" id="35570.A0A1I8PJX6"/>
<evidence type="ECO:0000256" key="5">
    <source>
        <dbReference type="ARBA" id="ARBA00023239"/>
    </source>
</evidence>
<dbReference type="GO" id="GO:0005737">
    <property type="term" value="C:cytoplasm"/>
    <property type="evidence" value="ECO:0007669"/>
    <property type="project" value="TreeGrafter"/>
</dbReference>
<dbReference type="FunFam" id="3.20.20.10:FF:000005">
    <property type="entry name" value="Ornithine decarboxylase"/>
    <property type="match status" value="1"/>
</dbReference>
<dbReference type="VEuPathDB" id="VectorBase:SCAU008812"/>
<feature type="modified residue" description="N6-(pyridoxal phosphate)lysine" evidence="11">
    <location>
        <position position="62"/>
    </location>
</feature>
<dbReference type="GO" id="GO:0033387">
    <property type="term" value="P:putrescine biosynthetic process from arginine, via ornithine"/>
    <property type="evidence" value="ECO:0007669"/>
    <property type="project" value="TreeGrafter"/>
</dbReference>
<dbReference type="InterPro" id="IPR002433">
    <property type="entry name" value="Orn_de-COase"/>
</dbReference>
<dbReference type="PANTHER" id="PTHR11482:SF6">
    <property type="entry name" value="ORNITHINE DECARBOXYLASE 1-RELATED"/>
    <property type="match status" value="1"/>
</dbReference>
<comment type="catalytic activity">
    <reaction evidence="10">
        <text>L-ornithine + H(+) = putrescine + CO2</text>
        <dbReference type="Rhea" id="RHEA:22964"/>
        <dbReference type="ChEBI" id="CHEBI:15378"/>
        <dbReference type="ChEBI" id="CHEBI:16526"/>
        <dbReference type="ChEBI" id="CHEBI:46911"/>
        <dbReference type="ChEBI" id="CHEBI:326268"/>
        <dbReference type="EC" id="4.1.1.17"/>
    </reaction>
</comment>
<reference evidence="15" key="1">
    <citation type="submission" date="2020-05" db="UniProtKB">
        <authorList>
            <consortium name="EnsemblMetazoa"/>
        </authorList>
    </citation>
    <scope>IDENTIFICATION</scope>
    <source>
        <strain evidence="15">USDA</strain>
    </source>
</reference>
<comment type="similarity">
    <text evidence="2 12">Belongs to the Orn/Lys/Arg decarboxylase class-II family.</text>
</comment>
<evidence type="ECO:0000259" key="13">
    <source>
        <dbReference type="Pfam" id="PF00278"/>
    </source>
</evidence>
<dbReference type="Pfam" id="PF00278">
    <property type="entry name" value="Orn_DAP_Arg_deC"/>
    <property type="match status" value="1"/>
</dbReference>
<evidence type="ECO:0000256" key="8">
    <source>
        <dbReference type="ARBA" id="ARBA00037173"/>
    </source>
</evidence>
<dbReference type="EnsemblMetazoa" id="SCAU008812-RA">
    <property type="protein sequence ID" value="SCAU008812-PA"/>
    <property type="gene ID" value="SCAU008812"/>
</dbReference>
<dbReference type="InterPro" id="IPR000183">
    <property type="entry name" value="Orn/DAP/Arg_de-COase"/>
</dbReference>
<accession>A0A1I8PJX6</accession>
<dbReference type="PRINTS" id="PR01179">
    <property type="entry name" value="ODADCRBXLASE"/>
</dbReference>
<comment type="cofactor">
    <cofactor evidence="1 11">
        <name>pyridoxal 5'-phosphate</name>
        <dbReference type="ChEBI" id="CHEBI:597326"/>
    </cofactor>
</comment>